<organism evidence="3 4">
    <name type="scientific">Microcystis flos-aquae FACHB-1344</name>
    <dbReference type="NCBI Taxonomy" id="2692899"/>
    <lineage>
        <taxon>Bacteria</taxon>
        <taxon>Bacillati</taxon>
        <taxon>Cyanobacteriota</taxon>
        <taxon>Cyanophyceae</taxon>
        <taxon>Oscillatoriophycideae</taxon>
        <taxon>Chroococcales</taxon>
        <taxon>Microcystaceae</taxon>
        <taxon>Microcystis</taxon>
    </lineage>
</organism>
<proteinExistence type="predicted"/>
<evidence type="ECO:0000313" key="4">
    <source>
        <dbReference type="Proteomes" id="UP000636187"/>
    </source>
</evidence>
<gene>
    <name evidence="3" type="primary">tnpB</name>
    <name evidence="3" type="ORF">H6G48_05705</name>
</gene>
<name>A0ABR8HQ44_9CHRO</name>
<comment type="caution">
    <text evidence="3">The sequence shown here is derived from an EMBL/GenBank/DDBJ whole genome shotgun (WGS) entry which is preliminary data.</text>
</comment>
<dbReference type="InterPro" id="IPR010095">
    <property type="entry name" value="Cas12f1-like_TNB"/>
</dbReference>
<accession>A0ABR8HQ44</accession>
<evidence type="ECO:0000256" key="1">
    <source>
        <dbReference type="ARBA" id="ARBA00023125"/>
    </source>
</evidence>
<sequence length="158" mass="18158">QKIDNYLHRASRYLVNLLVEQEITTLVIGKNDGWKQEVNLGKVNNQKFGTIPHARLIEMISYKCQLEGISVILQEESYTSVANFLNLDLLPVYGQTTERPVFSGKRISRGLYRTDKGILIQSDVMGSYNILRKAFPNAFNRYGIERCVVHPRRINLSK</sequence>
<dbReference type="NCBIfam" id="TIGR01766">
    <property type="entry name" value="IS200/IS605 family accessory protein TnpB-like domain"/>
    <property type="match status" value="1"/>
</dbReference>
<dbReference type="Pfam" id="PF07282">
    <property type="entry name" value="Cas12f1-like_TNB"/>
    <property type="match status" value="1"/>
</dbReference>
<evidence type="ECO:0000259" key="2">
    <source>
        <dbReference type="Pfam" id="PF07282"/>
    </source>
</evidence>
<dbReference type="RefSeq" id="WP_190719967.1">
    <property type="nucleotide sequence ID" value="NZ_JACJSW010000075.1"/>
</dbReference>
<feature type="non-terminal residue" evidence="3">
    <location>
        <position position="1"/>
    </location>
</feature>
<dbReference type="EMBL" id="JACJSW010000075">
    <property type="protein sequence ID" value="MBD2621202.1"/>
    <property type="molecule type" value="Genomic_DNA"/>
</dbReference>
<reference evidence="3 4" key="1">
    <citation type="journal article" date="2020" name="ISME J.">
        <title>Comparative genomics reveals insights into cyanobacterial evolution and habitat adaptation.</title>
        <authorList>
            <person name="Chen M.Y."/>
            <person name="Teng W.K."/>
            <person name="Zhao L."/>
            <person name="Hu C.X."/>
            <person name="Zhou Y.K."/>
            <person name="Han B.P."/>
            <person name="Song L.R."/>
            <person name="Shu W.S."/>
        </authorList>
    </citation>
    <scope>NUCLEOTIDE SEQUENCE [LARGE SCALE GENOMIC DNA]</scope>
    <source>
        <strain evidence="3 4">FACHB-1344</strain>
    </source>
</reference>
<keyword evidence="1" id="KW-0238">DNA-binding</keyword>
<keyword evidence="4" id="KW-1185">Reference proteome</keyword>
<feature type="domain" description="Cas12f1-like TNB" evidence="2">
    <location>
        <begin position="53"/>
        <end position="130"/>
    </location>
</feature>
<protein>
    <submittedName>
        <fullName evidence="3">IS200/IS605 family element transposase accessory protein TnpB</fullName>
    </submittedName>
</protein>
<evidence type="ECO:0000313" key="3">
    <source>
        <dbReference type="EMBL" id="MBD2621202.1"/>
    </source>
</evidence>
<dbReference type="Proteomes" id="UP000636187">
    <property type="component" value="Unassembled WGS sequence"/>
</dbReference>